<reference evidence="2" key="2">
    <citation type="submission" date="2020-09" db="EMBL/GenBank/DDBJ databases">
        <authorList>
            <person name="Sun Q."/>
            <person name="Ohkuma M."/>
        </authorList>
    </citation>
    <scope>NUCLEOTIDE SEQUENCE</scope>
    <source>
        <strain evidence="2">JCM 4784</strain>
    </source>
</reference>
<dbReference type="Proteomes" id="UP000608024">
    <property type="component" value="Unassembled WGS sequence"/>
</dbReference>
<accession>A0A919DPD5</accession>
<name>A0A919DPD5_9ACTN</name>
<protein>
    <submittedName>
        <fullName evidence="2">Uncharacterized protein</fullName>
    </submittedName>
</protein>
<sequence length="186" mass="18944">MVEQVAREEMPLFSAVSRAYFADPRRALSAKGTRKAPLGFGSEAVEFILTPVVLAATAKAVECVADIVLQRTTGEGTGAALRRVFRLRQRPPGAAAADGAALDAASGTASDATSGATPGASSGATPATAPDPAPGALDAVPLRPEDLERLRHAVEATLRDCGTAPESARVITDAIIGRCQAPRTAG</sequence>
<gene>
    <name evidence="2" type="ORF">GCM10018785_36940</name>
</gene>
<organism evidence="2 3">
    <name type="scientific">Streptomyces longispororuber</name>
    <dbReference type="NCBI Taxonomy" id="68230"/>
    <lineage>
        <taxon>Bacteria</taxon>
        <taxon>Bacillati</taxon>
        <taxon>Actinomycetota</taxon>
        <taxon>Actinomycetes</taxon>
        <taxon>Kitasatosporales</taxon>
        <taxon>Streptomycetaceae</taxon>
        <taxon>Streptomyces</taxon>
    </lineage>
</organism>
<proteinExistence type="predicted"/>
<evidence type="ECO:0000256" key="1">
    <source>
        <dbReference type="SAM" id="MobiDB-lite"/>
    </source>
</evidence>
<comment type="caution">
    <text evidence="2">The sequence shown here is derived from an EMBL/GenBank/DDBJ whole genome shotgun (WGS) entry which is preliminary data.</text>
</comment>
<reference evidence="2" key="1">
    <citation type="journal article" date="2014" name="Int. J. Syst. Evol. Microbiol.">
        <title>Complete genome sequence of Corynebacterium casei LMG S-19264T (=DSM 44701T), isolated from a smear-ripened cheese.</title>
        <authorList>
            <consortium name="US DOE Joint Genome Institute (JGI-PGF)"/>
            <person name="Walter F."/>
            <person name="Albersmeier A."/>
            <person name="Kalinowski J."/>
            <person name="Ruckert C."/>
        </authorList>
    </citation>
    <scope>NUCLEOTIDE SEQUENCE</scope>
    <source>
        <strain evidence="2">JCM 4784</strain>
    </source>
</reference>
<evidence type="ECO:0000313" key="2">
    <source>
        <dbReference type="EMBL" id="GHE64594.1"/>
    </source>
</evidence>
<dbReference type="EMBL" id="BNBT01000051">
    <property type="protein sequence ID" value="GHE64594.1"/>
    <property type="molecule type" value="Genomic_DNA"/>
</dbReference>
<dbReference type="AlphaFoldDB" id="A0A919DPD5"/>
<feature type="region of interest" description="Disordered" evidence="1">
    <location>
        <begin position="107"/>
        <end position="139"/>
    </location>
</feature>
<evidence type="ECO:0000313" key="3">
    <source>
        <dbReference type="Proteomes" id="UP000608024"/>
    </source>
</evidence>
<keyword evidence="3" id="KW-1185">Reference proteome</keyword>